<dbReference type="AlphaFoldDB" id="A0A097STH2"/>
<evidence type="ECO:0000313" key="2">
    <source>
        <dbReference type="EMBL" id="AIV03872.1"/>
    </source>
</evidence>
<dbReference type="EMBL" id="CP007711">
    <property type="protein sequence ID" value="AIV03872.1"/>
    <property type="molecule type" value="Genomic_DNA"/>
</dbReference>
<organism evidence="2 3">
    <name type="scientific">Candidatus Malacoplasma girerdii</name>
    <dbReference type="NCBI Taxonomy" id="1318617"/>
    <lineage>
        <taxon>Bacteria</taxon>
        <taxon>Bacillati</taxon>
        <taxon>Mycoplasmatota</taxon>
        <taxon>Mycoplasmoidales</taxon>
        <taxon>Mycoplasmoidaceae</taxon>
        <taxon>Malacoplasma</taxon>
    </lineage>
</organism>
<dbReference type="PANTHER" id="PTHR30050">
    <property type="entry name" value="CHROMOSOMAL REPLICATION INITIATOR PROTEIN DNAA"/>
    <property type="match status" value="1"/>
</dbReference>
<dbReference type="Pfam" id="PF00308">
    <property type="entry name" value="Bac_DnaA"/>
    <property type="match status" value="1"/>
</dbReference>
<dbReference type="KEGG" id="mgj:MGM1_5110"/>
<dbReference type="PANTHER" id="PTHR30050:SF8">
    <property type="entry name" value="PRIMOSOMAL PROTEIN DNAI"/>
    <property type="match status" value="1"/>
</dbReference>
<accession>A0A097STH2</accession>
<gene>
    <name evidence="2" type="primary">dnaI</name>
    <name evidence="2" type="ORF">MGM1_5110</name>
</gene>
<dbReference type="eggNOG" id="COG1484">
    <property type="taxonomic scope" value="Bacteria"/>
</dbReference>
<dbReference type="GO" id="GO:0006260">
    <property type="term" value="P:DNA replication"/>
    <property type="evidence" value="ECO:0007669"/>
    <property type="project" value="TreeGrafter"/>
</dbReference>
<feature type="domain" description="Chromosomal replication initiator protein DnaA ATPAse" evidence="1">
    <location>
        <begin position="136"/>
        <end position="270"/>
    </location>
</feature>
<dbReference type="Proteomes" id="UP000030066">
    <property type="component" value="Chromosome"/>
</dbReference>
<name>A0A097STH2_9BACT</name>
<proteinExistence type="predicted"/>
<dbReference type="InterPro" id="IPR013317">
    <property type="entry name" value="DnaA_dom"/>
</dbReference>
<protein>
    <submittedName>
        <fullName evidence="2">Primosomal protein DnaI</fullName>
    </submittedName>
</protein>
<dbReference type="SUPFAM" id="SSF52540">
    <property type="entry name" value="P-loop containing nucleoside triphosphate hydrolases"/>
    <property type="match status" value="1"/>
</dbReference>
<reference evidence="2 3" key="1">
    <citation type="journal article" date="2014" name="PLoS ONE">
        <title>An emerging Mycoplasma associated with trichomoniasis, vaginal infection and disease.</title>
        <authorList>
            <consortium name="Vaginal Microbiome Consortium"/>
            <person name="Fettweis J.M."/>
            <person name="Serrano M.G."/>
            <person name="Huang B."/>
            <person name="Brooks J.P."/>
            <person name="Glascock A.L."/>
            <person name="Sheth N.U."/>
            <person name="Strauss J.F.III."/>
            <person name="Jefferson K.K."/>
            <person name="Buck G.A."/>
        </authorList>
    </citation>
    <scope>NUCLEOTIDE SEQUENCE [LARGE SCALE GENOMIC DNA]</scope>
    <source>
        <strain evidence="2 3">VCU_M1</strain>
    </source>
</reference>
<keyword evidence="3" id="KW-1185">Reference proteome</keyword>
<evidence type="ECO:0000313" key="3">
    <source>
        <dbReference type="Proteomes" id="UP000030066"/>
    </source>
</evidence>
<dbReference type="STRING" id="1318617.MGM1_5110"/>
<sequence length="302" mass="35203">MSADDLEKRLLEVYQKQLNHPVIKSLNLTPAEVKKWFSLINDIYLQEVGCLNLSDHTKCINSNKKHLRLIRTEDNRIKPILIDCPNLVNKSNLIDQYQENKEPIGLNLLLVEQNNSNRTIQSNKASFISDVLLKTIQKISQKSSCKNICGLYVYGDNGVGKSLLMHEFILELQKLKLNLKTAFVFVPKILRSLKDSFDNENENYVKSMIDLLSEVDVLVLDDIGAESTSEWFYNEFLLNILNARMYENRMTWFTSNLSLDELERHIKTKAKMDRVTINRFMSRIRTLVQNNEIKLIDKNNRY</sequence>
<dbReference type="InterPro" id="IPR027417">
    <property type="entry name" value="P-loop_NTPase"/>
</dbReference>
<dbReference type="HOGENOM" id="CLU_930061_0_0_14"/>
<dbReference type="Gene3D" id="3.40.50.300">
    <property type="entry name" value="P-loop containing nucleotide triphosphate hydrolases"/>
    <property type="match status" value="1"/>
</dbReference>
<evidence type="ECO:0000259" key="1">
    <source>
        <dbReference type="Pfam" id="PF00308"/>
    </source>
</evidence>